<dbReference type="InterPro" id="IPR054559">
    <property type="entry name" value="PSMD12-CSN4-like_N"/>
</dbReference>
<evidence type="ECO:0000256" key="1">
    <source>
        <dbReference type="ARBA" id="ARBA00004123"/>
    </source>
</evidence>
<keyword evidence="7" id="KW-0539">Nucleus</keyword>
<feature type="compositionally biased region" description="Polar residues" evidence="8">
    <location>
        <begin position="199"/>
        <end position="211"/>
    </location>
</feature>
<evidence type="ECO:0000256" key="5">
    <source>
        <dbReference type="ARBA" id="ARBA00022490"/>
    </source>
</evidence>
<dbReference type="GO" id="GO:0008180">
    <property type="term" value="C:COP9 signalosome"/>
    <property type="evidence" value="ECO:0007669"/>
    <property type="project" value="UniProtKB-KW"/>
</dbReference>
<sequence>MEEHSDSEGNYLEIPTVVEGKTYTTADSEADSLVESPKEEQSLSKKVKLTSYQVPEQLQSTEAEQFPYTKDKPVEETFETEEAQQNKLEDKVEENCEGTTERELEENDSVAEQGQNAERSLSSESGGKIAKKLQTTELERSSPPQDEVESCQLAEKLEVTQAEQSSSSKIEINDHLAREKKQNTESERSPAPEGKLESKLQTVQGKRSSLTEGEVLSPIQSQNAKEGEFSVSQATALPETEIENAASDVEEGLVDSSRRMKKLSVEQKNINVEQVETDKRDVATSFSVIEESVSTMSRTEDYESAAVHDAGKSKEREQAGEEPESVLLTNGDTMETVVQEDEEDDEVIVKVPEEEESSTEPPVLSSPPTLQDVEERDADEPPNLDSIEAQLAALHGEVIEEAAQNSAEESRSSPVLKTISESSADVKFQENVVNKMLSATLEKSGDRDKKPLKIMEKRKEKLIPAIALFQRVHVLVQELQEDVSDFVHDRMKYLIEQVLSDSIPLTVSRQAISGVIDVFTTWSDEPAKAMAQFALDRYSDLVIVRISNLSGNIYEREGEWQKAATALEGIPLENEQKYSVNMKLETYLKIARLYLEHDDPVQAETYVNRASLLQTETKDESLQIYFKVCYARVLDYRRKFIEAAQRYNELGYKSIIAEEERTTALKSALICTVLASAGAPRSRMLATLYRDERCQALGPTLYGILEKMHLDRIIHESELRDFSSMLQPHQKALRADGSTILERAILEHNLLSASKLYANIPLSELSALLHVGPEKAEKVAAEMISEGRLQGKIDQVEQILEFRSASARGLALWTETCSDLCSLVNSVVEKIEQAEPQWMSAYMEQQMST</sequence>
<name>A0A7R8WDY9_9CRUS</name>
<dbReference type="PANTHER" id="PTHR10855">
    <property type="entry name" value="26S PROTEASOME NON-ATPASE REGULATORY SUBUNIT 12/COP9 SIGNALOSOME COMPLEX SUBUNIT 4"/>
    <property type="match status" value="1"/>
</dbReference>
<dbReference type="InterPro" id="IPR000717">
    <property type="entry name" value="PCI_dom"/>
</dbReference>
<dbReference type="GO" id="GO:0005829">
    <property type="term" value="C:cytosol"/>
    <property type="evidence" value="ECO:0007669"/>
    <property type="project" value="TreeGrafter"/>
</dbReference>
<dbReference type="InterPro" id="IPR040134">
    <property type="entry name" value="PSMD12/CSN4"/>
</dbReference>
<dbReference type="AlphaFoldDB" id="A0A7R8WDY9"/>
<feature type="region of interest" description="Disordered" evidence="8">
    <location>
        <begin position="290"/>
        <end position="382"/>
    </location>
</feature>
<keyword evidence="5" id="KW-0963">Cytoplasm</keyword>
<feature type="region of interest" description="Disordered" evidence="8">
    <location>
        <begin position="28"/>
        <end position="232"/>
    </location>
</feature>
<organism evidence="9">
    <name type="scientific">Cyprideis torosa</name>
    <dbReference type="NCBI Taxonomy" id="163714"/>
    <lineage>
        <taxon>Eukaryota</taxon>
        <taxon>Metazoa</taxon>
        <taxon>Ecdysozoa</taxon>
        <taxon>Arthropoda</taxon>
        <taxon>Crustacea</taxon>
        <taxon>Oligostraca</taxon>
        <taxon>Ostracoda</taxon>
        <taxon>Podocopa</taxon>
        <taxon>Podocopida</taxon>
        <taxon>Cytherocopina</taxon>
        <taxon>Cytheroidea</taxon>
        <taxon>Cytherideidae</taxon>
        <taxon>Cyprideis</taxon>
    </lineage>
</organism>
<dbReference type="InterPro" id="IPR036388">
    <property type="entry name" value="WH-like_DNA-bd_sf"/>
</dbReference>
<dbReference type="SUPFAM" id="SSF46785">
    <property type="entry name" value="Winged helix' DNA-binding domain"/>
    <property type="match status" value="1"/>
</dbReference>
<dbReference type="Pfam" id="PF01399">
    <property type="entry name" value="PCI"/>
    <property type="match status" value="1"/>
</dbReference>
<dbReference type="Pfam" id="PF18420">
    <property type="entry name" value="CSN4_RPN5_eIF3a"/>
    <property type="match status" value="1"/>
</dbReference>
<proteinExistence type="inferred from homology"/>
<dbReference type="SUPFAM" id="SSF48452">
    <property type="entry name" value="TPR-like"/>
    <property type="match status" value="1"/>
</dbReference>
<comment type="subcellular location">
    <subcellularLocation>
        <location evidence="2">Cytoplasm</location>
    </subcellularLocation>
    <subcellularLocation>
        <location evidence="1">Nucleus</location>
    </subcellularLocation>
</comment>
<evidence type="ECO:0000256" key="2">
    <source>
        <dbReference type="ARBA" id="ARBA00004496"/>
    </source>
</evidence>
<feature type="compositionally biased region" description="Acidic residues" evidence="8">
    <location>
        <begin position="372"/>
        <end position="382"/>
    </location>
</feature>
<dbReference type="SMART" id="SM00088">
    <property type="entry name" value="PINT"/>
    <property type="match status" value="1"/>
</dbReference>
<keyword evidence="6" id="KW-0736">Signalosome</keyword>
<dbReference type="EMBL" id="OB661005">
    <property type="protein sequence ID" value="CAD7227025.1"/>
    <property type="molecule type" value="Genomic_DNA"/>
</dbReference>
<dbReference type="PANTHER" id="PTHR10855:SF2">
    <property type="entry name" value="COP9 SIGNALOSOME COMPLEX SUBUNIT 4"/>
    <property type="match status" value="1"/>
</dbReference>
<evidence type="ECO:0000256" key="8">
    <source>
        <dbReference type="SAM" id="MobiDB-lite"/>
    </source>
</evidence>
<dbReference type="OrthoDB" id="295656at2759"/>
<evidence type="ECO:0000256" key="6">
    <source>
        <dbReference type="ARBA" id="ARBA00022790"/>
    </source>
</evidence>
<dbReference type="PROSITE" id="PS50250">
    <property type="entry name" value="PCI"/>
    <property type="match status" value="1"/>
</dbReference>
<feature type="compositionally biased region" description="Polar residues" evidence="8">
    <location>
        <begin position="161"/>
        <end position="170"/>
    </location>
</feature>
<gene>
    <name evidence="9" type="ORF">CTOB1V02_LOCUS4936</name>
</gene>
<evidence type="ECO:0000313" key="9">
    <source>
        <dbReference type="EMBL" id="CAD7227025.1"/>
    </source>
</evidence>
<feature type="compositionally biased region" description="Low complexity" evidence="8">
    <location>
        <begin position="359"/>
        <end position="370"/>
    </location>
</feature>
<comment type="similarity">
    <text evidence="3">Belongs to the CSN4 family.</text>
</comment>
<dbReference type="InterPro" id="IPR011990">
    <property type="entry name" value="TPR-like_helical_dom_sf"/>
</dbReference>
<reference evidence="9" key="1">
    <citation type="submission" date="2020-11" db="EMBL/GenBank/DDBJ databases">
        <authorList>
            <person name="Tran Van P."/>
        </authorList>
    </citation>
    <scope>NUCLEOTIDE SEQUENCE</scope>
</reference>
<feature type="compositionally biased region" description="Basic and acidic residues" evidence="8">
    <location>
        <begin position="309"/>
        <end position="319"/>
    </location>
</feature>
<evidence type="ECO:0000256" key="7">
    <source>
        <dbReference type="ARBA" id="ARBA00023242"/>
    </source>
</evidence>
<evidence type="ECO:0000256" key="3">
    <source>
        <dbReference type="ARBA" id="ARBA00010417"/>
    </source>
</evidence>
<feature type="compositionally biased region" description="Polar residues" evidence="8">
    <location>
        <begin position="110"/>
        <end position="125"/>
    </location>
</feature>
<accession>A0A7R8WDY9</accession>
<dbReference type="InterPro" id="IPR036390">
    <property type="entry name" value="WH_DNA-bd_sf"/>
</dbReference>
<feature type="compositionally biased region" description="Polar residues" evidence="8">
    <location>
        <begin position="218"/>
        <end position="232"/>
    </location>
</feature>
<dbReference type="InterPro" id="IPR041406">
    <property type="entry name" value="CSN4_HTH"/>
</dbReference>
<dbReference type="Pfam" id="PF22241">
    <property type="entry name" value="PSMD12-CSN4_N"/>
    <property type="match status" value="1"/>
</dbReference>
<feature type="compositionally biased region" description="Basic and acidic residues" evidence="8">
    <location>
        <begin position="171"/>
        <end position="198"/>
    </location>
</feature>
<protein>
    <recommendedName>
        <fullName evidence="4">COP9 signalosome complex subunit 4</fullName>
    </recommendedName>
</protein>
<evidence type="ECO:0000256" key="4">
    <source>
        <dbReference type="ARBA" id="ARBA00014881"/>
    </source>
</evidence>
<feature type="compositionally biased region" description="Basic and acidic residues" evidence="8">
    <location>
        <begin position="87"/>
        <end position="102"/>
    </location>
</feature>
<dbReference type="Gene3D" id="1.10.10.10">
    <property type="entry name" value="Winged helix-like DNA-binding domain superfamily/Winged helix DNA-binding domain"/>
    <property type="match status" value="1"/>
</dbReference>
<feature type="compositionally biased region" description="Polar residues" evidence="8">
    <location>
        <begin position="50"/>
        <end position="63"/>
    </location>
</feature>